<dbReference type="InterPro" id="IPR035920">
    <property type="entry name" value="YhbY-like_sf"/>
</dbReference>
<dbReference type="GO" id="GO:0009507">
    <property type="term" value="C:chloroplast"/>
    <property type="evidence" value="ECO:0007669"/>
    <property type="project" value="UniProtKB-SubCell"/>
</dbReference>
<evidence type="ECO:0000256" key="10">
    <source>
        <dbReference type="PROSITE-ProRule" id="PRU00626"/>
    </source>
</evidence>
<feature type="coiled-coil region" evidence="11">
    <location>
        <begin position="661"/>
        <end position="695"/>
    </location>
</feature>
<evidence type="ECO:0000256" key="11">
    <source>
        <dbReference type="SAM" id="Coils"/>
    </source>
</evidence>
<protein>
    <recommendedName>
        <fullName evidence="13">CRM domain-containing protein</fullName>
    </recommendedName>
</protein>
<evidence type="ECO:0000313" key="14">
    <source>
        <dbReference type="EMBL" id="KAK4257790.1"/>
    </source>
</evidence>
<keyword evidence="9" id="KW-0687">Ribonucleoprotein</keyword>
<dbReference type="PROSITE" id="PS51295">
    <property type="entry name" value="CRM"/>
    <property type="match status" value="3"/>
</dbReference>
<feature type="region of interest" description="Disordered" evidence="12">
    <location>
        <begin position="225"/>
        <end position="286"/>
    </location>
</feature>
<comment type="caution">
    <text evidence="14">The sequence shown here is derived from an EMBL/GenBank/DDBJ whole genome shotgun (WGS) entry which is preliminary data.</text>
</comment>
<feature type="region of interest" description="Disordered" evidence="12">
    <location>
        <begin position="96"/>
        <end position="134"/>
    </location>
</feature>
<feature type="compositionally biased region" description="Basic and acidic residues" evidence="12">
    <location>
        <begin position="272"/>
        <end position="286"/>
    </location>
</feature>
<evidence type="ECO:0000259" key="13">
    <source>
        <dbReference type="PROSITE" id="PS51295"/>
    </source>
</evidence>
<evidence type="ECO:0000256" key="4">
    <source>
        <dbReference type="ARBA" id="ARBA00022664"/>
    </source>
</evidence>
<feature type="region of interest" description="Disordered" evidence="12">
    <location>
        <begin position="864"/>
        <end position="904"/>
    </location>
</feature>
<evidence type="ECO:0000256" key="8">
    <source>
        <dbReference type="ARBA" id="ARBA00023187"/>
    </source>
</evidence>
<dbReference type="GO" id="GO:0000373">
    <property type="term" value="P:Group II intron splicing"/>
    <property type="evidence" value="ECO:0007669"/>
    <property type="project" value="UniProtKB-ARBA"/>
</dbReference>
<accession>A0AAE1IUG3</accession>
<dbReference type="GO" id="GO:1990904">
    <property type="term" value="C:ribonucleoprotein complex"/>
    <property type="evidence" value="ECO:0007669"/>
    <property type="project" value="UniProtKB-KW"/>
</dbReference>
<feature type="domain" description="CRM" evidence="13">
    <location>
        <begin position="493"/>
        <end position="590"/>
    </location>
</feature>
<keyword evidence="8" id="KW-0508">mRNA splicing</keyword>
<evidence type="ECO:0000313" key="15">
    <source>
        <dbReference type="Proteomes" id="UP001293593"/>
    </source>
</evidence>
<feature type="domain" description="CRM" evidence="13">
    <location>
        <begin position="292"/>
        <end position="388"/>
    </location>
</feature>
<keyword evidence="7" id="KW-0809">Transit peptide</keyword>
<dbReference type="EMBL" id="JAWXYG010000012">
    <property type="protein sequence ID" value="KAK4257790.1"/>
    <property type="molecule type" value="Genomic_DNA"/>
</dbReference>
<reference evidence="14" key="1">
    <citation type="submission" date="2023-10" db="EMBL/GenBank/DDBJ databases">
        <title>Chromosome-level genome of the transformable northern wattle, Acacia crassicarpa.</title>
        <authorList>
            <person name="Massaro I."/>
            <person name="Sinha N.R."/>
            <person name="Poethig S."/>
            <person name="Leichty A.R."/>
        </authorList>
    </citation>
    <scope>NUCLEOTIDE SEQUENCE</scope>
    <source>
        <strain evidence="14">Acra3RX</strain>
        <tissue evidence="14">Leaf</tissue>
    </source>
</reference>
<evidence type="ECO:0000256" key="9">
    <source>
        <dbReference type="ARBA" id="ARBA00023274"/>
    </source>
</evidence>
<feature type="compositionally biased region" description="Basic and acidic residues" evidence="12">
    <location>
        <begin position="244"/>
        <end position="262"/>
    </location>
</feature>
<feature type="compositionally biased region" description="Acidic residues" evidence="12">
    <location>
        <begin position="103"/>
        <end position="126"/>
    </location>
</feature>
<organism evidence="14 15">
    <name type="scientific">Acacia crassicarpa</name>
    <name type="common">northern wattle</name>
    <dbReference type="NCBI Taxonomy" id="499986"/>
    <lineage>
        <taxon>Eukaryota</taxon>
        <taxon>Viridiplantae</taxon>
        <taxon>Streptophyta</taxon>
        <taxon>Embryophyta</taxon>
        <taxon>Tracheophyta</taxon>
        <taxon>Spermatophyta</taxon>
        <taxon>Magnoliopsida</taxon>
        <taxon>eudicotyledons</taxon>
        <taxon>Gunneridae</taxon>
        <taxon>Pentapetalae</taxon>
        <taxon>rosids</taxon>
        <taxon>fabids</taxon>
        <taxon>Fabales</taxon>
        <taxon>Fabaceae</taxon>
        <taxon>Caesalpinioideae</taxon>
        <taxon>mimosoid clade</taxon>
        <taxon>Acacieae</taxon>
        <taxon>Acacia</taxon>
    </lineage>
</organism>
<keyword evidence="15" id="KW-1185">Reference proteome</keyword>
<dbReference type="InterPro" id="IPR045278">
    <property type="entry name" value="CRS1/CFM2/CFM3"/>
</dbReference>
<evidence type="ECO:0000256" key="7">
    <source>
        <dbReference type="ARBA" id="ARBA00022946"/>
    </source>
</evidence>
<evidence type="ECO:0000256" key="1">
    <source>
        <dbReference type="ARBA" id="ARBA00004229"/>
    </source>
</evidence>
<comment type="subcellular location">
    <subcellularLocation>
        <location evidence="1">Plastid</location>
        <location evidence="1">Chloroplast</location>
    </subcellularLocation>
</comment>
<dbReference type="Gene3D" id="3.30.110.60">
    <property type="entry name" value="YhbY-like"/>
    <property type="match status" value="3"/>
</dbReference>
<dbReference type="PANTHER" id="PTHR31846:SF7">
    <property type="entry name" value="CRS1 _ YHBY (CRM) DOMAIN-CONTAINING PROTEIN"/>
    <property type="match status" value="1"/>
</dbReference>
<evidence type="ECO:0000256" key="3">
    <source>
        <dbReference type="ARBA" id="ARBA00022640"/>
    </source>
</evidence>
<evidence type="ECO:0000256" key="2">
    <source>
        <dbReference type="ARBA" id="ARBA00022528"/>
    </source>
</evidence>
<keyword evidence="5" id="KW-0677">Repeat</keyword>
<feature type="region of interest" description="Disordered" evidence="12">
    <location>
        <begin position="155"/>
        <end position="174"/>
    </location>
</feature>
<feature type="domain" description="CRM" evidence="13">
    <location>
        <begin position="706"/>
        <end position="806"/>
    </location>
</feature>
<sequence>MALPPIPLSSSSASSAFSCSSSLHFLPFQCHFCSSSSSVAFKFRVSCSNQTVHVDTAQPRRVKVTSEGAKKKKKNSSRPSFFEQIRDKWSLKLSSPREKFPWEEPEQQEHEEEEEEEEDGGGESDQEPSGSYISESKVEVKASVIHPVSSLSRNHLSPWHQAVHHRDRQAHSESDIADNDGIFFENNVTGSFIGKKEMLGEDRNDGAVDSEPYNGHGTPVVAKATRETIRSMEGKRTFSNGRSNYDERDHNHIRRLNEENRDAGNSPSQRVNGEEGLERDRKRRSNTELADKLLPEHEMRRLRNIALRMVERIDVGVAGITQELVDSIHAKWKVDEVVKLKFEGPLAANMRRAHQILEGKTGGLVVWRSGSSIVLYRQLNYNLPCVQKYTKLSQDNVNTAHHSEDVENHVRVRVNEPVKTKDPAIPDSTTYLKNLSEEEYMELIDLNDLLDELGPRFKDWSGREPLPVDADLLPGVVPGFKTPFRLLPHGIRPGLRDMEMTNFRRLARTMAPHFALGRNRELQGLANAMVKLWERSAIVKIAIKRGVLNTMNERMAEELKKLTGGTLLSRNKDYIVFYRGNDFLPPAVTEALTERQKLALLKQDEEDKVRQIALSSTRSNGKASRVPLVAGTLAETKAATSQWGHQPTSQEVEKMRRDSAISKLTSIVKNLSKKLAHAKAKVEKSERTLAKMQDGLEPADLPNDLETLTNEERFLFRKIGLSMKPFLILGRRDVYSGTIENMHLHWKYRELVKIIVNGKNFAQVQHIAISLEAESGGVLVSVDKTPKGYVIIVYRGKNYLRPRALKPKNMLSRRQALARSIELQRREALKHHILDLEEEIGLLKSELEDMCNGKVIDDEETVYSRRTEPNFSDEDLEQNEGSEAYFGKYYSGSEDENIQKKQEA</sequence>
<dbReference type="Proteomes" id="UP001293593">
    <property type="component" value="Unassembled WGS sequence"/>
</dbReference>
<evidence type="ECO:0000256" key="6">
    <source>
        <dbReference type="ARBA" id="ARBA00022884"/>
    </source>
</evidence>
<dbReference type="SUPFAM" id="SSF75471">
    <property type="entry name" value="YhbY-like"/>
    <property type="match status" value="3"/>
</dbReference>
<keyword evidence="3" id="KW-0934">Plastid</keyword>
<dbReference type="FunFam" id="3.30.110.60:FF:000003">
    <property type="entry name" value="CRM-domain containing factor CFM3B, chloroplastic"/>
    <property type="match status" value="1"/>
</dbReference>
<dbReference type="FunFam" id="3.30.110.60:FF:000002">
    <property type="entry name" value="CRS2-associated factor 1, chloroplastic"/>
    <property type="match status" value="2"/>
</dbReference>
<evidence type="ECO:0000256" key="12">
    <source>
        <dbReference type="SAM" id="MobiDB-lite"/>
    </source>
</evidence>
<dbReference type="Pfam" id="PF01985">
    <property type="entry name" value="CRS1_YhbY"/>
    <property type="match status" value="3"/>
</dbReference>
<keyword evidence="6 10" id="KW-0694">RNA-binding</keyword>
<name>A0AAE1IUG3_9FABA</name>
<dbReference type="GO" id="GO:0003729">
    <property type="term" value="F:mRNA binding"/>
    <property type="evidence" value="ECO:0007669"/>
    <property type="project" value="InterPro"/>
</dbReference>
<feature type="region of interest" description="Disordered" evidence="12">
    <location>
        <begin position="58"/>
        <end position="81"/>
    </location>
</feature>
<keyword evidence="4" id="KW-0507">mRNA processing</keyword>
<dbReference type="GO" id="GO:0006397">
    <property type="term" value="P:mRNA processing"/>
    <property type="evidence" value="ECO:0007669"/>
    <property type="project" value="UniProtKB-KW"/>
</dbReference>
<keyword evidence="2" id="KW-0150">Chloroplast</keyword>
<dbReference type="SMART" id="SM01103">
    <property type="entry name" value="CRS1_YhbY"/>
    <property type="match status" value="3"/>
</dbReference>
<keyword evidence="11" id="KW-0175">Coiled coil</keyword>
<evidence type="ECO:0000256" key="5">
    <source>
        <dbReference type="ARBA" id="ARBA00022737"/>
    </source>
</evidence>
<dbReference type="AlphaFoldDB" id="A0AAE1IUG3"/>
<gene>
    <name evidence="14" type="ORF">QN277_007330</name>
</gene>
<feature type="compositionally biased region" description="Acidic residues" evidence="12">
    <location>
        <begin position="871"/>
        <end position="880"/>
    </location>
</feature>
<dbReference type="InterPro" id="IPR001890">
    <property type="entry name" value="RNA-binding_CRM"/>
</dbReference>
<dbReference type="PANTHER" id="PTHR31846">
    <property type="entry name" value="CRS1 / YHBY (CRM) DOMAIN-CONTAINING PROTEIN"/>
    <property type="match status" value="1"/>
</dbReference>
<proteinExistence type="predicted"/>
<feature type="compositionally biased region" description="Basic and acidic residues" evidence="12">
    <location>
        <begin position="225"/>
        <end position="236"/>
    </location>
</feature>